<protein>
    <submittedName>
        <fullName evidence="2">VOC family protein</fullName>
    </submittedName>
</protein>
<evidence type="ECO:0000313" key="2">
    <source>
        <dbReference type="EMBL" id="MCA9726608.1"/>
    </source>
</evidence>
<comment type="caution">
    <text evidence="2">The sequence shown here is derived from an EMBL/GenBank/DDBJ whole genome shotgun (WGS) entry which is preliminary data.</text>
</comment>
<feature type="domain" description="VOC" evidence="1">
    <location>
        <begin position="14"/>
        <end position="134"/>
    </location>
</feature>
<accession>A0A956LWH1</accession>
<dbReference type="AlphaFoldDB" id="A0A956LWH1"/>
<reference evidence="2" key="2">
    <citation type="journal article" date="2021" name="Microbiome">
        <title>Successional dynamics and alternative stable states in a saline activated sludge microbial community over 9 years.</title>
        <authorList>
            <person name="Wang Y."/>
            <person name="Ye J."/>
            <person name="Ju F."/>
            <person name="Liu L."/>
            <person name="Boyd J.A."/>
            <person name="Deng Y."/>
            <person name="Parks D.H."/>
            <person name="Jiang X."/>
            <person name="Yin X."/>
            <person name="Woodcroft B.J."/>
            <person name="Tyson G.W."/>
            <person name="Hugenholtz P."/>
            <person name="Polz M.F."/>
            <person name="Zhang T."/>
        </authorList>
    </citation>
    <scope>NUCLEOTIDE SEQUENCE</scope>
    <source>
        <strain evidence="2">HKST-UBA01</strain>
    </source>
</reference>
<gene>
    <name evidence="2" type="ORF">KC729_02930</name>
</gene>
<dbReference type="InterPro" id="IPR037523">
    <property type="entry name" value="VOC_core"/>
</dbReference>
<dbReference type="InterPro" id="IPR004360">
    <property type="entry name" value="Glyas_Fos-R_dOase_dom"/>
</dbReference>
<dbReference type="Proteomes" id="UP000697710">
    <property type="component" value="Unassembled WGS sequence"/>
</dbReference>
<name>A0A956LWH1_UNCEI</name>
<evidence type="ECO:0000259" key="1">
    <source>
        <dbReference type="PROSITE" id="PS51819"/>
    </source>
</evidence>
<organism evidence="2 3">
    <name type="scientific">Eiseniibacteriota bacterium</name>
    <dbReference type="NCBI Taxonomy" id="2212470"/>
    <lineage>
        <taxon>Bacteria</taxon>
        <taxon>Candidatus Eiseniibacteriota</taxon>
    </lineage>
</organism>
<sequence length="134" mass="14634">MTTPDSVPRGWTATYGAITLFAQDLVETKDFYRRAFQTEPIFEDDDSVVFRIGGTIINLLIERAVPELIEPARMAPASAGARAVYTLQVADVDAVVAELSAAGVDLLNGPMNRPWGPRTASFRDPSGHIWEIAK</sequence>
<dbReference type="EMBL" id="JAGQHR010000048">
    <property type="protein sequence ID" value="MCA9726608.1"/>
    <property type="molecule type" value="Genomic_DNA"/>
</dbReference>
<dbReference type="Gene3D" id="3.10.180.10">
    <property type="entry name" value="2,3-Dihydroxybiphenyl 1,2-Dioxygenase, domain 1"/>
    <property type="match status" value="1"/>
</dbReference>
<dbReference type="PROSITE" id="PS51819">
    <property type="entry name" value="VOC"/>
    <property type="match status" value="1"/>
</dbReference>
<dbReference type="InterPro" id="IPR029068">
    <property type="entry name" value="Glyas_Bleomycin-R_OHBP_Dase"/>
</dbReference>
<dbReference type="PANTHER" id="PTHR36503:SF1">
    <property type="entry name" value="BLR2520 PROTEIN"/>
    <property type="match status" value="1"/>
</dbReference>
<dbReference type="Pfam" id="PF00903">
    <property type="entry name" value="Glyoxalase"/>
    <property type="match status" value="1"/>
</dbReference>
<proteinExistence type="predicted"/>
<reference evidence="2" key="1">
    <citation type="submission" date="2020-04" db="EMBL/GenBank/DDBJ databases">
        <authorList>
            <person name="Zhang T."/>
        </authorList>
    </citation>
    <scope>NUCLEOTIDE SEQUENCE</scope>
    <source>
        <strain evidence="2">HKST-UBA01</strain>
    </source>
</reference>
<dbReference type="PANTHER" id="PTHR36503">
    <property type="entry name" value="BLR2520 PROTEIN"/>
    <property type="match status" value="1"/>
</dbReference>
<evidence type="ECO:0000313" key="3">
    <source>
        <dbReference type="Proteomes" id="UP000697710"/>
    </source>
</evidence>
<dbReference type="SUPFAM" id="SSF54593">
    <property type="entry name" value="Glyoxalase/Bleomycin resistance protein/Dihydroxybiphenyl dioxygenase"/>
    <property type="match status" value="1"/>
</dbReference>